<proteinExistence type="predicted"/>
<keyword evidence="2" id="KW-1185">Reference proteome</keyword>
<reference evidence="1 2" key="1">
    <citation type="submission" date="2016-03" db="EMBL/GenBank/DDBJ databases">
        <title>Whole genome sequencing of Grifola frondosa 9006-11.</title>
        <authorList>
            <person name="Min B."/>
            <person name="Park H."/>
            <person name="Kim J.-G."/>
            <person name="Cho H."/>
            <person name="Oh Y.-L."/>
            <person name="Kong W.-S."/>
            <person name="Choi I.-G."/>
        </authorList>
    </citation>
    <scope>NUCLEOTIDE SEQUENCE [LARGE SCALE GENOMIC DNA]</scope>
    <source>
        <strain evidence="1 2">9006-11</strain>
    </source>
</reference>
<dbReference type="EMBL" id="LUGG01000011">
    <property type="protein sequence ID" value="OBZ71135.1"/>
    <property type="molecule type" value="Genomic_DNA"/>
</dbReference>
<evidence type="ECO:0000313" key="1">
    <source>
        <dbReference type="EMBL" id="OBZ71135.1"/>
    </source>
</evidence>
<organism evidence="1 2">
    <name type="scientific">Grifola frondosa</name>
    <name type="common">Maitake</name>
    <name type="synonym">Polyporus frondosus</name>
    <dbReference type="NCBI Taxonomy" id="5627"/>
    <lineage>
        <taxon>Eukaryota</taxon>
        <taxon>Fungi</taxon>
        <taxon>Dikarya</taxon>
        <taxon>Basidiomycota</taxon>
        <taxon>Agaricomycotina</taxon>
        <taxon>Agaricomycetes</taxon>
        <taxon>Polyporales</taxon>
        <taxon>Grifolaceae</taxon>
        <taxon>Grifola</taxon>
    </lineage>
</organism>
<protein>
    <submittedName>
        <fullName evidence="1">Uncharacterized protein</fullName>
    </submittedName>
</protein>
<sequence>MSQAITTLAFISIINQIQLTAKVDKCPEVIKYTYVAKDSFRITLEIFRHWYDIEPNIKCYDMEASDHFFQCIHQK</sequence>
<evidence type="ECO:0000313" key="2">
    <source>
        <dbReference type="Proteomes" id="UP000092993"/>
    </source>
</evidence>
<dbReference type="AlphaFoldDB" id="A0A1C7M2M9"/>
<name>A0A1C7M2M9_GRIFR</name>
<dbReference type="Proteomes" id="UP000092993">
    <property type="component" value="Unassembled WGS sequence"/>
</dbReference>
<comment type="caution">
    <text evidence="1">The sequence shown here is derived from an EMBL/GenBank/DDBJ whole genome shotgun (WGS) entry which is preliminary data.</text>
</comment>
<accession>A0A1C7M2M9</accession>
<gene>
    <name evidence="1" type="ORF">A0H81_08477</name>
</gene>